<keyword evidence="3" id="KW-1185">Reference proteome</keyword>
<name>A0A084WFU6_ANOSI</name>
<proteinExistence type="predicted"/>
<reference evidence="2" key="2">
    <citation type="submission" date="2020-05" db="UniProtKB">
        <authorList>
            <consortium name="EnsemblMetazoa"/>
        </authorList>
    </citation>
    <scope>IDENTIFICATION</scope>
</reference>
<evidence type="ECO:0000313" key="3">
    <source>
        <dbReference type="Proteomes" id="UP000030765"/>
    </source>
</evidence>
<dbReference type="Proteomes" id="UP000030765">
    <property type="component" value="Unassembled WGS sequence"/>
</dbReference>
<dbReference type="VEuPathDB" id="VectorBase:ASIC017227"/>
<accession>A0A084WFU6</accession>
<dbReference type="EMBL" id="KE525343">
    <property type="protein sequence ID" value="KFB49090.1"/>
    <property type="molecule type" value="Genomic_DNA"/>
</dbReference>
<evidence type="ECO:0000313" key="2">
    <source>
        <dbReference type="EnsemblMetazoa" id="ASIC017227-PA"/>
    </source>
</evidence>
<dbReference type="AlphaFoldDB" id="A0A084WFU6"/>
<gene>
    <name evidence="1" type="ORF">ZHAS_00017227</name>
</gene>
<dbReference type="EnsemblMetazoa" id="ASIC017227-RA">
    <property type="protein sequence ID" value="ASIC017227-PA"/>
    <property type="gene ID" value="ASIC017227"/>
</dbReference>
<reference evidence="1 3" key="1">
    <citation type="journal article" date="2014" name="BMC Genomics">
        <title>Genome sequence of Anopheles sinensis provides insight into genetics basis of mosquito competence for malaria parasites.</title>
        <authorList>
            <person name="Zhou D."/>
            <person name="Zhang D."/>
            <person name="Ding G."/>
            <person name="Shi L."/>
            <person name="Hou Q."/>
            <person name="Ye Y."/>
            <person name="Xu Y."/>
            <person name="Zhou H."/>
            <person name="Xiong C."/>
            <person name="Li S."/>
            <person name="Yu J."/>
            <person name="Hong S."/>
            <person name="Yu X."/>
            <person name="Zou P."/>
            <person name="Chen C."/>
            <person name="Chang X."/>
            <person name="Wang W."/>
            <person name="Lv Y."/>
            <person name="Sun Y."/>
            <person name="Ma L."/>
            <person name="Shen B."/>
            <person name="Zhu C."/>
        </authorList>
    </citation>
    <scope>NUCLEOTIDE SEQUENCE [LARGE SCALE GENOMIC DNA]</scope>
</reference>
<dbReference type="EMBL" id="ATLV01023404">
    <property type="status" value="NOT_ANNOTATED_CDS"/>
    <property type="molecule type" value="Genomic_DNA"/>
</dbReference>
<sequence length="96" mass="10009">MLMLPSLLDDDEVIIHTKPDNTESTLGSPPRVEPIGAGYTNVLNRVRFVRGPRTFTGIHLSDDTHAVFTPPGGVGLECVGFAYEGGGGGGGGSARE</sequence>
<evidence type="ECO:0000313" key="1">
    <source>
        <dbReference type="EMBL" id="KFB49090.1"/>
    </source>
</evidence>
<organism evidence="1">
    <name type="scientific">Anopheles sinensis</name>
    <name type="common">Mosquito</name>
    <dbReference type="NCBI Taxonomy" id="74873"/>
    <lineage>
        <taxon>Eukaryota</taxon>
        <taxon>Metazoa</taxon>
        <taxon>Ecdysozoa</taxon>
        <taxon>Arthropoda</taxon>
        <taxon>Hexapoda</taxon>
        <taxon>Insecta</taxon>
        <taxon>Pterygota</taxon>
        <taxon>Neoptera</taxon>
        <taxon>Endopterygota</taxon>
        <taxon>Diptera</taxon>
        <taxon>Nematocera</taxon>
        <taxon>Culicoidea</taxon>
        <taxon>Culicidae</taxon>
        <taxon>Anophelinae</taxon>
        <taxon>Anopheles</taxon>
    </lineage>
</organism>
<protein>
    <submittedName>
        <fullName evidence="1 2">Major facilitator superfamily domain-containing protein 4</fullName>
    </submittedName>
</protein>